<protein>
    <recommendedName>
        <fullName evidence="8">WSC domain-containing protein</fullName>
    </recommendedName>
</protein>
<dbReference type="PANTHER" id="PTHR24269">
    <property type="entry name" value="KREMEN PROTEIN"/>
    <property type="match status" value="1"/>
</dbReference>
<keyword evidence="6" id="KW-0325">Glycoprotein</keyword>
<organism evidence="9 10">
    <name type="scientific">Neonectria punicea</name>
    <dbReference type="NCBI Taxonomy" id="979145"/>
    <lineage>
        <taxon>Eukaryota</taxon>
        <taxon>Fungi</taxon>
        <taxon>Dikarya</taxon>
        <taxon>Ascomycota</taxon>
        <taxon>Pezizomycotina</taxon>
        <taxon>Sordariomycetes</taxon>
        <taxon>Hypocreomycetidae</taxon>
        <taxon>Hypocreales</taxon>
        <taxon>Nectriaceae</taxon>
        <taxon>Neonectria</taxon>
    </lineage>
</organism>
<comment type="caution">
    <text evidence="9">The sequence shown here is derived from an EMBL/GenBank/DDBJ whole genome shotgun (WGS) entry which is preliminary data.</text>
</comment>
<dbReference type="Pfam" id="PF01822">
    <property type="entry name" value="WSC"/>
    <property type="match status" value="1"/>
</dbReference>
<evidence type="ECO:0000256" key="2">
    <source>
        <dbReference type="ARBA" id="ARBA00022692"/>
    </source>
</evidence>
<dbReference type="InterPro" id="IPR051836">
    <property type="entry name" value="Kremen_rcpt"/>
</dbReference>
<keyword evidence="10" id="KW-1185">Reference proteome</keyword>
<name>A0ABR1H4X5_9HYPO</name>
<evidence type="ECO:0000256" key="7">
    <source>
        <dbReference type="SAM" id="SignalP"/>
    </source>
</evidence>
<evidence type="ECO:0000256" key="6">
    <source>
        <dbReference type="ARBA" id="ARBA00023180"/>
    </source>
</evidence>
<evidence type="ECO:0000256" key="4">
    <source>
        <dbReference type="ARBA" id="ARBA00022989"/>
    </source>
</evidence>
<evidence type="ECO:0000313" key="10">
    <source>
        <dbReference type="Proteomes" id="UP001498476"/>
    </source>
</evidence>
<reference evidence="9 10" key="1">
    <citation type="journal article" date="2025" name="Microbiol. Resour. Announc.">
        <title>Draft genome sequences for Neonectria magnoliae and Neonectria punicea, canker pathogens of Liriodendron tulipifera and Acer saccharum in West Virginia.</title>
        <authorList>
            <person name="Petronek H.M."/>
            <person name="Kasson M.T."/>
            <person name="Metheny A.M."/>
            <person name="Stauder C.M."/>
            <person name="Lovett B."/>
            <person name="Lynch S.C."/>
            <person name="Garnas J.R."/>
            <person name="Kasson L.R."/>
            <person name="Stajich J.E."/>
        </authorList>
    </citation>
    <scope>NUCLEOTIDE SEQUENCE [LARGE SCALE GENOMIC DNA]</scope>
    <source>
        <strain evidence="9 10">NRRL 64653</strain>
    </source>
</reference>
<dbReference type="InterPro" id="IPR002889">
    <property type="entry name" value="WSC_carb-bd"/>
</dbReference>
<evidence type="ECO:0000256" key="5">
    <source>
        <dbReference type="ARBA" id="ARBA00023136"/>
    </source>
</evidence>
<accession>A0ABR1H4X5</accession>
<keyword evidence="4" id="KW-1133">Transmembrane helix</keyword>
<proteinExistence type="predicted"/>
<dbReference type="EMBL" id="JAZAVJ010000074">
    <property type="protein sequence ID" value="KAK7416032.1"/>
    <property type="molecule type" value="Genomic_DNA"/>
</dbReference>
<comment type="subcellular location">
    <subcellularLocation>
        <location evidence="1">Membrane</location>
        <topology evidence="1">Single-pass membrane protein</topology>
    </subcellularLocation>
</comment>
<evidence type="ECO:0000259" key="8">
    <source>
        <dbReference type="PROSITE" id="PS51212"/>
    </source>
</evidence>
<dbReference type="PANTHER" id="PTHR24269:SF16">
    <property type="entry name" value="PROTEIN SLG1"/>
    <property type="match status" value="1"/>
</dbReference>
<keyword evidence="5" id="KW-0472">Membrane</keyword>
<dbReference type="PROSITE" id="PS51212">
    <property type="entry name" value="WSC"/>
    <property type="match status" value="1"/>
</dbReference>
<sequence>MLLSIPAVLSVLALLADPIFAVNAPQASGAGIYIESDSYEYYGCYNETVDIAGSSGARALDEGNSFVQKGNMTVPKCLEFCTSNGTDYRFAGLEYSRECWCSQSLSALSEKLSEKQCSYPCEGNATLICGGALKLSVYELKSAASTVSRVSMLLLFTSVIVVGFC</sequence>
<dbReference type="Proteomes" id="UP001498476">
    <property type="component" value="Unassembled WGS sequence"/>
</dbReference>
<feature type="chain" id="PRO_5045908725" description="WSC domain-containing protein" evidence="7">
    <location>
        <begin position="22"/>
        <end position="165"/>
    </location>
</feature>
<dbReference type="SMART" id="SM00321">
    <property type="entry name" value="WSC"/>
    <property type="match status" value="1"/>
</dbReference>
<feature type="signal peptide" evidence="7">
    <location>
        <begin position="1"/>
        <end position="21"/>
    </location>
</feature>
<evidence type="ECO:0000313" key="9">
    <source>
        <dbReference type="EMBL" id="KAK7416032.1"/>
    </source>
</evidence>
<keyword evidence="2" id="KW-0812">Transmembrane</keyword>
<gene>
    <name evidence="9" type="ORF">QQX98_005483</name>
</gene>
<evidence type="ECO:0000256" key="1">
    <source>
        <dbReference type="ARBA" id="ARBA00004167"/>
    </source>
</evidence>
<feature type="domain" description="WSC" evidence="8">
    <location>
        <begin position="38"/>
        <end position="141"/>
    </location>
</feature>
<keyword evidence="3 7" id="KW-0732">Signal</keyword>
<evidence type="ECO:0000256" key="3">
    <source>
        <dbReference type="ARBA" id="ARBA00022729"/>
    </source>
</evidence>